<dbReference type="EMBL" id="KN837172">
    <property type="protein sequence ID" value="KIJ37124.1"/>
    <property type="molecule type" value="Genomic_DNA"/>
</dbReference>
<dbReference type="PANTHER" id="PTHR40465">
    <property type="entry name" value="CHROMOSOME 1, WHOLE GENOME SHOTGUN SEQUENCE"/>
    <property type="match status" value="1"/>
</dbReference>
<feature type="domain" description="DUF6534" evidence="2">
    <location>
        <begin position="19"/>
        <end position="104"/>
    </location>
</feature>
<dbReference type="OrthoDB" id="2953893at2759"/>
<keyword evidence="1" id="KW-0812">Transmembrane</keyword>
<evidence type="ECO:0000313" key="4">
    <source>
        <dbReference type="Proteomes" id="UP000054279"/>
    </source>
</evidence>
<dbReference type="AlphaFoldDB" id="A0A0C9UQU5"/>
<dbReference type="Pfam" id="PF20152">
    <property type="entry name" value="DUF6534"/>
    <property type="match status" value="1"/>
</dbReference>
<evidence type="ECO:0000259" key="2">
    <source>
        <dbReference type="Pfam" id="PF20152"/>
    </source>
</evidence>
<sequence length="216" mass="24214">MWVDLAPLFPVVSVWLATSAIVDILVAICMTYLLLKRRTHFYQTQLLISRLIRLTIETGSGTAIVAMIDVTLFNTTKGTNLHACPAIVLAKLYTNTLLVVLNSRLYAHRDRVTDRLAGNPSSSSSGRDYSRNRFVEALAQRPGVTDNEDNPNLAKSRALEDIHLESLSKPGDILKIRLKDVMTKGHTTEISHDRELAKTGPINIWIDRDETIRHDI</sequence>
<evidence type="ECO:0000313" key="3">
    <source>
        <dbReference type="EMBL" id="KIJ37124.1"/>
    </source>
</evidence>
<name>A0A0C9UQU5_SPHS4</name>
<dbReference type="HOGENOM" id="CLU_1278352_0_0_1"/>
<feature type="transmembrane region" description="Helical" evidence="1">
    <location>
        <begin position="80"/>
        <end position="101"/>
    </location>
</feature>
<feature type="transmembrane region" description="Helical" evidence="1">
    <location>
        <begin position="12"/>
        <end position="35"/>
    </location>
</feature>
<protein>
    <recommendedName>
        <fullName evidence="2">DUF6534 domain-containing protein</fullName>
    </recommendedName>
</protein>
<evidence type="ECO:0000256" key="1">
    <source>
        <dbReference type="SAM" id="Phobius"/>
    </source>
</evidence>
<dbReference type="Proteomes" id="UP000054279">
    <property type="component" value="Unassembled WGS sequence"/>
</dbReference>
<dbReference type="InterPro" id="IPR045339">
    <property type="entry name" value="DUF6534"/>
</dbReference>
<reference evidence="3 4" key="1">
    <citation type="submission" date="2014-06" db="EMBL/GenBank/DDBJ databases">
        <title>Evolutionary Origins and Diversification of the Mycorrhizal Mutualists.</title>
        <authorList>
            <consortium name="DOE Joint Genome Institute"/>
            <consortium name="Mycorrhizal Genomics Consortium"/>
            <person name="Kohler A."/>
            <person name="Kuo A."/>
            <person name="Nagy L.G."/>
            <person name="Floudas D."/>
            <person name="Copeland A."/>
            <person name="Barry K.W."/>
            <person name="Cichocki N."/>
            <person name="Veneault-Fourrey C."/>
            <person name="LaButti K."/>
            <person name="Lindquist E.A."/>
            <person name="Lipzen A."/>
            <person name="Lundell T."/>
            <person name="Morin E."/>
            <person name="Murat C."/>
            <person name="Riley R."/>
            <person name="Ohm R."/>
            <person name="Sun H."/>
            <person name="Tunlid A."/>
            <person name="Henrissat B."/>
            <person name="Grigoriev I.V."/>
            <person name="Hibbett D.S."/>
            <person name="Martin F."/>
        </authorList>
    </citation>
    <scope>NUCLEOTIDE SEQUENCE [LARGE SCALE GENOMIC DNA]</scope>
    <source>
        <strain evidence="3 4">SS14</strain>
    </source>
</reference>
<accession>A0A0C9UQU5</accession>
<proteinExistence type="predicted"/>
<keyword evidence="1" id="KW-0472">Membrane</keyword>
<keyword evidence="1" id="KW-1133">Transmembrane helix</keyword>
<organism evidence="3 4">
    <name type="scientific">Sphaerobolus stellatus (strain SS14)</name>
    <dbReference type="NCBI Taxonomy" id="990650"/>
    <lineage>
        <taxon>Eukaryota</taxon>
        <taxon>Fungi</taxon>
        <taxon>Dikarya</taxon>
        <taxon>Basidiomycota</taxon>
        <taxon>Agaricomycotina</taxon>
        <taxon>Agaricomycetes</taxon>
        <taxon>Phallomycetidae</taxon>
        <taxon>Geastrales</taxon>
        <taxon>Sphaerobolaceae</taxon>
        <taxon>Sphaerobolus</taxon>
    </lineage>
</organism>
<feature type="transmembrane region" description="Helical" evidence="1">
    <location>
        <begin position="47"/>
        <end position="68"/>
    </location>
</feature>
<gene>
    <name evidence="3" type="ORF">M422DRAFT_50736</name>
</gene>
<keyword evidence="4" id="KW-1185">Reference proteome</keyword>
<dbReference type="PANTHER" id="PTHR40465:SF1">
    <property type="entry name" value="DUF6534 DOMAIN-CONTAINING PROTEIN"/>
    <property type="match status" value="1"/>
</dbReference>